<dbReference type="EMBL" id="JAAWWK010000001">
    <property type="protein sequence ID" value="NKI16028.1"/>
    <property type="molecule type" value="Genomic_DNA"/>
</dbReference>
<accession>A0ABX1GBQ2</accession>
<evidence type="ECO:0000259" key="4">
    <source>
        <dbReference type="Pfam" id="PF08541"/>
    </source>
</evidence>
<evidence type="ECO:0000256" key="1">
    <source>
        <dbReference type="ARBA" id="ARBA00022679"/>
    </source>
</evidence>
<dbReference type="SUPFAM" id="SSF50249">
    <property type="entry name" value="Nucleic acid-binding proteins"/>
    <property type="match status" value="1"/>
</dbReference>
<dbReference type="InterPro" id="IPR002878">
    <property type="entry name" value="ChsH2_C"/>
</dbReference>
<evidence type="ECO:0000313" key="6">
    <source>
        <dbReference type="Proteomes" id="UP000765845"/>
    </source>
</evidence>
<evidence type="ECO:0000256" key="2">
    <source>
        <dbReference type="ARBA" id="ARBA00023315"/>
    </source>
</evidence>
<dbReference type="Pfam" id="PF08541">
    <property type="entry name" value="ACP_syn_III_C"/>
    <property type="match status" value="1"/>
</dbReference>
<feature type="domain" description="ChsH2 C-terminal OB-fold" evidence="3">
    <location>
        <begin position="417"/>
        <end position="471"/>
    </location>
</feature>
<keyword evidence="6" id="KW-1185">Reference proteome</keyword>
<dbReference type="SUPFAM" id="SSF53901">
    <property type="entry name" value="Thiolase-like"/>
    <property type="match status" value="2"/>
</dbReference>
<dbReference type="Proteomes" id="UP000765845">
    <property type="component" value="Unassembled WGS sequence"/>
</dbReference>
<name>A0ABX1GBQ2_9GAMM</name>
<protein>
    <submittedName>
        <fullName evidence="5">3-hydroxy-3-methylglutaryl CoA synthase</fullName>
    </submittedName>
</protein>
<evidence type="ECO:0000259" key="3">
    <source>
        <dbReference type="Pfam" id="PF01796"/>
    </source>
</evidence>
<dbReference type="Gene3D" id="3.40.47.10">
    <property type="match status" value="2"/>
</dbReference>
<dbReference type="InterPro" id="IPR016039">
    <property type="entry name" value="Thiolase-like"/>
</dbReference>
<dbReference type="InterPro" id="IPR012340">
    <property type="entry name" value="NA-bd_OB-fold"/>
</dbReference>
<gene>
    <name evidence="5" type="ORF">HCU74_01220</name>
</gene>
<reference evidence="5 6" key="1">
    <citation type="submission" date="2020-04" db="EMBL/GenBank/DDBJ databases">
        <authorList>
            <person name="Yoon J."/>
        </authorList>
    </citation>
    <scope>NUCLEOTIDE SEQUENCE [LARGE SCALE GENOMIC DNA]</scope>
    <source>
        <strain evidence="5 6">KMU-166</strain>
    </source>
</reference>
<organism evidence="5 6">
    <name type="scientific">Spongiibacter thalassae</name>
    <dbReference type="NCBI Taxonomy" id="2721624"/>
    <lineage>
        <taxon>Bacteria</taxon>
        <taxon>Pseudomonadati</taxon>
        <taxon>Pseudomonadota</taxon>
        <taxon>Gammaproteobacteria</taxon>
        <taxon>Cellvibrionales</taxon>
        <taxon>Spongiibacteraceae</taxon>
        <taxon>Spongiibacter</taxon>
    </lineage>
</organism>
<keyword evidence="2" id="KW-0012">Acyltransferase</keyword>
<dbReference type="Pfam" id="PF01796">
    <property type="entry name" value="OB_ChsH2_C"/>
    <property type="match status" value="1"/>
</dbReference>
<dbReference type="InterPro" id="IPR013747">
    <property type="entry name" value="ACP_syn_III_C"/>
</dbReference>
<comment type="caution">
    <text evidence="5">The sequence shown here is derived from an EMBL/GenBank/DDBJ whole genome shotgun (WGS) entry which is preliminary data.</text>
</comment>
<dbReference type="PANTHER" id="PTHR34069">
    <property type="entry name" value="3-OXOACYL-[ACYL-CARRIER-PROTEIN] SYNTHASE 3"/>
    <property type="match status" value="1"/>
</dbReference>
<dbReference type="CDD" id="cd00827">
    <property type="entry name" value="init_cond_enzymes"/>
    <property type="match status" value="1"/>
</dbReference>
<keyword evidence="1" id="KW-0808">Transferase</keyword>
<feature type="domain" description="Beta-ketoacyl-[acyl-carrier-protein] synthase III C-terminal" evidence="4">
    <location>
        <begin position="226"/>
        <end position="309"/>
    </location>
</feature>
<dbReference type="PANTHER" id="PTHR34069:SF2">
    <property type="entry name" value="BETA-KETOACYL-[ACYL-CARRIER-PROTEIN] SYNTHASE III"/>
    <property type="match status" value="1"/>
</dbReference>
<proteinExistence type="predicted"/>
<sequence>MWSNTVTIGITGYGAYLPHLRLARRVVAEANAWFAPGLVSKGRGHRCMANWDEDAITLAVAAARHATPPSDTRDNIARLLLVSETLPFAERLNAAVVAGALCLPDAVNAADVSGAQSVAVASISQLVNAAKAAGETSLLVAASNRRTRAASAPELDYGDAAAAVRIGCHSEAQPVLAEVLGTSSRTVDFVDHFRMAGEDVDYHWEERWVRDEGIGKIAPAAVSEALDRAGVAAAEVDHFIFPTVFKKADAQLAKRCGIPDAAVADNLSATVGDSGSAHALLMLNGVLEKATPGQTIVLTQFGSGMACAVLKVTEHITRFRPATSLAAQLEGGCEETSYTRYLAYKGQLKLERGMRGEQDKKTALSTSWRHREALLGFVAGRCSVSGDVHFPPTRISYTPGKPEQDTQQPYPLADVHGRILSWSAEYLSSYMAPPHHYGQVDFDGGGRLLMEFTDVRPGDIDNGSEVKMVFRIKDIDELRGFKRYFWKAKPVTYPENDAQS</sequence>
<evidence type="ECO:0000313" key="5">
    <source>
        <dbReference type="EMBL" id="NKI16028.1"/>
    </source>
</evidence>